<dbReference type="EMBL" id="BK016063">
    <property type="protein sequence ID" value="DAF92289.1"/>
    <property type="molecule type" value="Genomic_DNA"/>
</dbReference>
<reference evidence="1" key="1">
    <citation type="journal article" date="2021" name="Proc. Natl. Acad. Sci. U.S.A.">
        <title>A Catalog of Tens of Thousands of Viruses from Human Metagenomes Reveals Hidden Associations with Chronic Diseases.</title>
        <authorList>
            <person name="Tisza M.J."/>
            <person name="Buck C.B."/>
        </authorList>
    </citation>
    <scope>NUCLEOTIDE SEQUENCE</scope>
    <source>
        <strain evidence="1">CtgN495</strain>
    </source>
</reference>
<protein>
    <submittedName>
        <fullName evidence="1">Dec protein, OB-Fold, Decoration, VIRAL PROTEIN</fullName>
    </submittedName>
</protein>
<evidence type="ECO:0000313" key="1">
    <source>
        <dbReference type="EMBL" id="DAF92289.1"/>
    </source>
</evidence>
<sequence>MPEIKGVVDFKYGLQSAYSGLAAKDVNTLYFTTDTQRLFVGETEYTRPVGHGTSLPGDFMPPDSLFVVENGTARSLYYSKDGESWDLISRLPASITAGVVGANASGQLDFGATIKIPKVTYDDRGNVTAAEDVTVKLPAKPSDIKNTVTVSGTGNAVTAAEFDTAGHALTLTKGETFATKKELTDAIGSITSFEIDSNGGNGYASLAALKQAHATGTAGVFYLVVNPDATDSNAFVEYFWTGKAYEMAGKFGEVDHSSLATKKELTDGLAEKVDKTTTVNGQALSGNVQIDDITGNAGTATKLKTARKINGVSFDGSEDITIDVGPNTLAGQTDVNIATPADGQSLVYDATSKKWINKKLAKADVGLGNVNNTADSEKVVKSAGALTNARTIALAGDATGSVSFDGSKDVTIEVTGVKAAADGAGNNIVATYATKEEAAAAVLTWQSI</sequence>
<organism evidence="1">
    <name type="scientific">Siphoviridae sp. ctgN495</name>
    <dbReference type="NCBI Taxonomy" id="2825608"/>
    <lineage>
        <taxon>Viruses</taxon>
        <taxon>Duplodnaviria</taxon>
        <taxon>Heunggongvirae</taxon>
        <taxon>Uroviricota</taxon>
        <taxon>Caudoviricetes</taxon>
    </lineage>
</organism>
<accession>A0A8S5UCT6</accession>
<name>A0A8S5UCT6_9CAUD</name>
<proteinExistence type="predicted"/>